<gene>
    <name evidence="9" type="primary">LOC114479670</name>
</gene>
<dbReference type="AlphaFoldDB" id="A0A8C5HXI1"/>
<feature type="signal peptide" evidence="7">
    <location>
        <begin position="1"/>
        <end position="39"/>
    </location>
</feature>
<evidence type="ECO:0000259" key="8">
    <source>
        <dbReference type="PROSITE" id="PS50923"/>
    </source>
</evidence>
<dbReference type="SUPFAM" id="SSF57535">
    <property type="entry name" value="Complement control module/SCR domain"/>
    <property type="match status" value="4"/>
</dbReference>
<reference evidence="9" key="1">
    <citation type="submission" date="2020-06" db="EMBL/GenBank/DDBJ databases">
        <authorList>
            <consortium name="Wellcome Sanger Institute Data Sharing"/>
        </authorList>
    </citation>
    <scope>NUCLEOTIDE SEQUENCE [LARGE SCALE GENOMIC DNA]</scope>
</reference>
<evidence type="ECO:0000256" key="5">
    <source>
        <dbReference type="PROSITE-ProRule" id="PRU00302"/>
    </source>
</evidence>
<evidence type="ECO:0000313" key="10">
    <source>
        <dbReference type="Proteomes" id="UP000694680"/>
    </source>
</evidence>
<feature type="region of interest" description="Disordered" evidence="6">
    <location>
        <begin position="215"/>
        <end position="238"/>
    </location>
</feature>
<dbReference type="InterPro" id="IPR035976">
    <property type="entry name" value="Sushi/SCR/CCP_sf"/>
</dbReference>
<name>A0A8C5HXI1_GOUWI</name>
<keyword evidence="4" id="KW-1015">Disulfide bond</keyword>
<evidence type="ECO:0000256" key="1">
    <source>
        <dbReference type="ARBA" id="ARBA00004328"/>
    </source>
</evidence>
<proteinExistence type="predicted"/>
<feature type="domain" description="Sushi" evidence="8">
    <location>
        <begin position="242"/>
        <end position="295"/>
    </location>
</feature>
<keyword evidence="3 7" id="KW-0732">Signal</keyword>
<feature type="domain" description="Sushi" evidence="8">
    <location>
        <begin position="104"/>
        <end position="152"/>
    </location>
</feature>
<comment type="subcellular location">
    <subcellularLocation>
        <location evidence="1">Virion</location>
    </subcellularLocation>
</comment>
<dbReference type="SMART" id="SM00032">
    <property type="entry name" value="CCP"/>
    <property type="match status" value="4"/>
</dbReference>
<feature type="domain" description="Sushi" evidence="8">
    <location>
        <begin position="155"/>
        <end position="217"/>
    </location>
</feature>
<organism evidence="9 10">
    <name type="scientific">Gouania willdenowi</name>
    <name type="common">Blunt-snouted clingfish</name>
    <name type="synonym">Lepadogaster willdenowi</name>
    <dbReference type="NCBI Taxonomy" id="441366"/>
    <lineage>
        <taxon>Eukaryota</taxon>
        <taxon>Metazoa</taxon>
        <taxon>Chordata</taxon>
        <taxon>Craniata</taxon>
        <taxon>Vertebrata</taxon>
        <taxon>Euteleostomi</taxon>
        <taxon>Actinopterygii</taxon>
        <taxon>Neopterygii</taxon>
        <taxon>Teleostei</taxon>
        <taxon>Neoteleostei</taxon>
        <taxon>Acanthomorphata</taxon>
        <taxon>Ovalentaria</taxon>
        <taxon>Blenniimorphae</taxon>
        <taxon>Blenniiformes</taxon>
        <taxon>Gobiesocoidei</taxon>
        <taxon>Gobiesocidae</taxon>
        <taxon>Gobiesocinae</taxon>
        <taxon>Gouania</taxon>
    </lineage>
</organism>
<protein>
    <submittedName>
        <fullName evidence="9">Complement factor H-like</fullName>
    </submittedName>
</protein>
<dbReference type="PANTHER" id="PTHR45785:SF2">
    <property type="entry name" value="COMPLEMENT FACTOR H-RELATED"/>
    <property type="match status" value="1"/>
</dbReference>
<dbReference type="Gene3D" id="2.10.70.10">
    <property type="entry name" value="Complement Module, domain 1"/>
    <property type="match status" value="3"/>
</dbReference>
<evidence type="ECO:0000256" key="3">
    <source>
        <dbReference type="ARBA" id="ARBA00022729"/>
    </source>
</evidence>
<dbReference type="InterPro" id="IPR051503">
    <property type="entry name" value="ComplSys_Reg/VirEntry_Med"/>
</dbReference>
<keyword evidence="10" id="KW-1185">Reference proteome</keyword>
<keyword evidence="2 5" id="KW-0768">Sushi</keyword>
<dbReference type="Pfam" id="PF00084">
    <property type="entry name" value="Sushi"/>
    <property type="match status" value="3"/>
</dbReference>
<feature type="chain" id="PRO_5034709127" evidence="7">
    <location>
        <begin position="40"/>
        <end position="367"/>
    </location>
</feature>
<evidence type="ECO:0000256" key="7">
    <source>
        <dbReference type="SAM" id="SignalP"/>
    </source>
</evidence>
<comment type="caution">
    <text evidence="5">Lacks conserved residue(s) required for the propagation of feature annotation.</text>
</comment>
<accession>A0A8C5HXI1</accession>
<evidence type="ECO:0000256" key="2">
    <source>
        <dbReference type="ARBA" id="ARBA00022659"/>
    </source>
</evidence>
<reference evidence="9" key="3">
    <citation type="submission" date="2025-09" db="UniProtKB">
        <authorList>
            <consortium name="Ensembl"/>
        </authorList>
    </citation>
    <scope>IDENTIFICATION</scope>
</reference>
<dbReference type="Ensembl" id="ENSGWIT00000056628.1">
    <property type="protein sequence ID" value="ENSGWIP00000052473.1"/>
    <property type="gene ID" value="ENSGWIG00000025327.1"/>
</dbReference>
<dbReference type="PROSITE" id="PS50923">
    <property type="entry name" value="SUSHI"/>
    <property type="match status" value="3"/>
</dbReference>
<feature type="compositionally biased region" description="Polar residues" evidence="6">
    <location>
        <begin position="221"/>
        <end position="238"/>
    </location>
</feature>
<dbReference type="Proteomes" id="UP000694680">
    <property type="component" value="Chromosome 17"/>
</dbReference>
<dbReference type="CDD" id="cd00033">
    <property type="entry name" value="CCP"/>
    <property type="match status" value="3"/>
</dbReference>
<dbReference type="PANTHER" id="PTHR45785">
    <property type="entry name" value="COMPLEMENT FACTOR H-RELATED"/>
    <property type="match status" value="1"/>
</dbReference>
<evidence type="ECO:0000313" key="9">
    <source>
        <dbReference type="Ensembl" id="ENSGWIP00000052473.1"/>
    </source>
</evidence>
<sequence>LQTQIYSAWSLCPENMCATMTLRFLLLGLFVLMLQHAVGSTVPSCTAPTLENGYFYPNQSLYSNNQVLTYACDIGHKPVVEGWWATITCQSDGWSDVARCIDEKACVKPSIPNSENIDMEGNTLEFTCKTGYEPQSYNCVDGSWSSMPVCASNVRACGEPPQVPHAVVIYQHYREEFADGTMLLYECEEGYTTEKYGTKASVTCQKGTWTAGPTCRETVTENDGSTTGTGESVTPSSGVGLNRCGEKPFITNAEIVQTGSDYLKYACPLYYKLEGPDTVRCLNNGLWTPLPFCREAFCHVNTEDYPFLINIQAEFLLEGEKKRFKCVEKWGWFSTYSEFECMDGISFLFDGCFIATREWVGDHKEIK</sequence>
<evidence type="ECO:0000256" key="6">
    <source>
        <dbReference type="SAM" id="MobiDB-lite"/>
    </source>
</evidence>
<evidence type="ECO:0000256" key="4">
    <source>
        <dbReference type="ARBA" id="ARBA00023157"/>
    </source>
</evidence>
<reference evidence="9" key="2">
    <citation type="submission" date="2025-08" db="UniProtKB">
        <authorList>
            <consortium name="Ensembl"/>
        </authorList>
    </citation>
    <scope>IDENTIFICATION</scope>
</reference>
<dbReference type="InterPro" id="IPR000436">
    <property type="entry name" value="Sushi_SCR_CCP_dom"/>
</dbReference>